<evidence type="ECO:0000259" key="1">
    <source>
        <dbReference type="Pfam" id="PF17765"/>
    </source>
</evidence>
<sequence length="134" mass="14929">MDVAEPAGSGEDEALSRIVGDLSTRSPEFAAMWADYRLSEHQHGVKRFFHEAVGDMRLNWQTLHLPDSWTANPATTTNPHEHHRLTRTASLVHKPLSLLRNWMPYSGPSFTSQVICASPENRHSLTAAAACRLA</sequence>
<evidence type="ECO:0000313" key="3">
    <source>
        <dbReference type="Proteomes" id="UP000287547"/>
    </source>
</evidence>
<feature type="domain" description="MmyB-like transcription regulator ligand binding" evidence="1">
    <location>
        <begin position="6"/>
        <end position="70"/>
    </location>
</feature>
<name>A0A428ZNM7_KIBAR</name>
<evidence type="ECO:0000313" key="2">
    <source>
        <dbReference type="EMBL" id="RSM89659.1"/>
    </source>
</evidence>
<dbReference type="Pfam" id="PF17765">
    <property type="entry name" value="MLTR_LBD"/>
    <property type="match status" value="1"/>
</dbReference>
<dbReference type="OrthoDB" id="6397760at2"/>
<dbReference type="Gene3D" id="3.30.450.180">
    <property type="match status" value="1"/>
</dbReference>
<accession>A0A428ZNM7</accession>
<comment type="caution">
    <text evidence="2">The sequence shown here is derived from an EMBL/GenBank/DDBJ whole genome shotgun (WGS) entry which is preliminary data.</text>
</comment>
<reference evidence="2 3" key="1">
    <citation type="submission" date="2018-05" db="EMBL/GenBank/DDBJ databases">
        <title>Evolution of GPA BGCs.</title>
        <authorList>
            <person name="Waglechner N."/>
            <person name="Wright G.D."/>
        </authorList>
    </citation>
    <scope>NUCLEOTIDE SEQUENCE [LARGE SCALE GENOMIC DNA]</scope>
    <source>
        <strain evidence="2 3">A82846</strain>
    </source>
</reference>
<organism evidence="2 3">
    <name type="scientific">Kibdelosporangium aridum</name>
    <dbReference type="NCBI Taxonomy" id="2030"/>
    <lineage>
        <taxon>Bacteria</taxon>
        <taxon>Bacillati</taxon>
        <taxon>Actinomycetota</taxon>
        <taxon>Actinomycetes</taxon>
        <taxon>Pseudonocardiales</taxon>
        <taxon>Pseudonocardiaceae</taxon>
        <taxon>Kibdelosporangium</taxon>
    </lineage>
</organism>
<dbReference type="EMBL" id="QHKI01000003">
    <property type="protein sequence ID" value="RSM89659.1"/>
    <property type="molecule type" value="Genomic_DNA"/>
</dbReference>
<dbReference type="InterPro" id="IPR041413">
    <property type="entry name" value="MLTR_LBD"/>
</dbReference>
<dbReference type="AlphaFoldDB" id="A0A428ZNM7"/>
<dbReference type="Proteomes" id="UP000287547">
    <property type="component" value="Unassembled WGS sequence"/>
</dbReference>
<proteinExistence type="predicted"/>
<gene>
    <name evidence="2" type="ORF">DMH04_06720</name>
</gene>
<protein>
    <recommendedName>
        <fullName evidence="1">MmyB-like transcription regulator ligand binding domain-containing protein</fullName>
    </recommendedName>
</protein>